<dbReference type="VEuPathDB" id="FungiDB:SCHCODRAFT_02612762"/>
<evidence type="ECO:0000313" key="5">
    <source>
        <dbReference type="Proteomes" id="UP000007431"/>
    </source>
</evidence>
<dbReference type="InterPro" id="IPR045078">
    <property type="entry name" value="TST/MPST-like"/>
</dbReference>
<proteinExistence type="predicted"/>
<reference evidence="4 5" key="1">
    <citation type="journal article" date="2010" name="Nat. Biotechnol.">
        <title>Genome sequence of the model mushroom Schizophyllum commune.</title>
        <authorList>
            <person name="Ohm R.A."/>
            <person name="de Jong J.F."/>
            <person name="Lugones L.G."/>
            <person name="Aerts A."/>
            <person name="Kothe E."/>
            <person name="Stajich J.E."/>
            <person name="de Vries R.P."/>
            <person name="Record E."/>
            <person name="Levasseur A."/>
            <person name="Baker S.E."/>
            <person name="Bartholomew K.A."/>
            <person name="Coutinho P.M."/>
            <person name="Erdmann S."/>
            <person name="Fowler T.J."/>
            <person name="Gathman A.C."/>
            <person name="Lombard V."/>
            <person name="Henrissat B."/>
            <person name="Knabe N."/>
            <person name="Kuees U."/>
            <person name="Lilly W.W."/>
            <person name="Lindquist E."/>
            <person name="Lucas S."/>
            <person name="Magnuson J.K."/>
            <person name="Piumi F."/>
            <person name="Raudaskoski M."/>
            <person name="Salamov A."/>
            <person name="Schmutz J."/>
            <person name="Schwarze F.W.M.R."/>
            <person name="vanKuyk P.A."/>
            <person name="Horton J.S."/>
            <person name="Grigoriev I.V."/>
            <person name="Woesten H.A.B."/>
        </authorList>
    </citation>
    <scope>NUCLEOTIDE SEQUENCE [LARGE SCALE GENOMIC DNA]</scope>
    <source>
        <strain evidence="5">H4-8 / FGSC 9210</strain>
    </source>
</reference>
<dbReference type="Pfam" id="PF00581">
    <property type="entry name" value="Rhodanese"/>
    <property type="match status" value="2"/>
</dbReference>
<dbReference type="Proteomes" id="UP000007431">
    <property type="component" value="Unassembled WGS sequence"/>
</dbReference>
<organism evidence="5">
    <name type="scientific">Schizophyllum commune (strain H4-8 / FGSC 9210)</name>
    <name type="common">Split gill fungus</name>
    <dbReference type="NCBI Taxonomy" id="578458"/>
    <lineage>
        <taxon>Eukaryota</taxon>
        <taxon>Fungi</taxon>
        <taxon>Dikarya</taxon>
        <taxon>Basidiomycota</taxon>
        <taxon>Agaricomycotina</taxon>
        <taxon>Agaricomycetes</taxon>
        <taxon>Agaricomycetidae</taxon>
        <taxon>Agaricales</taxon>
        <taxon>Schizophyllaceae</taxon>
        <taxon>Schizophyllum</taxon>
    </lineage>
</organism>
<feature type="domain" description="Rhodanese" evidence="3">
    <location>
        <begin position="194"/>
        <end position="323"/>
    </location>
</feature>
<dbReference type="eggNOG" id="KOG1529">
    <property type="taxonomic scope" value="Eukaryota"/>
</dbReference>
<sequence length="326" mass="36014">MSFARQFASKIFSGRTVLRRYSSHAANKYLVTPKEANELVQSQGAVILDSTWFMPNSPRNAAKEFQSKRIPQARFFDLDAVASPHELGLKHMIPPPRVFADACEKFGISPATPVIIYDVHGVFSSPRGLFTFRTFNHDKSVILDGGLPRWEAEGLPVETSEPVTPTAVDYPTPEFNAKAIRSYEQMLANFTGKDTPDELVLDARPKSRWLGADPEPRPEIRAGHMPGSVSLQFSLFLQKNNVNGKEFTTYLPPDKIREALIGAVGEERAQAIIDGKLPVITSCGSGMTAAIVWLGLRQLGVKDISLYDESWTGYAMRESSPVVTGE</sequence>
<dbReference type="SUPFAM" id="SSF52821">
    <property type="entry name" value="Rhodanese/Cell cycle control phosphatase"/>
    <property type="match status" value="2"/>
</dbReference>
<evidence type="ECO:0000313" key="4">
    <source>
        <dbReference type="EMBL" id="EFJ03557.1"/>
    </source>
</evidence>
<keyword evidence="1" id="KW-0808">Transferase</keyword>
<protein>
    <recommendedName>
        <fullName evidence="3">Rhodanese domain-containing protein</fullName>
    </recommendedName>
</protein>
<dbReference type="InterPro" id="IPR036873">
    <property type="entry name" value="Rhodanese-like_dom_sf"/>
</dbReference>
<dbReference type="PANTHER" id="PTHR11364:SF27">
    <property type="entry name" value="SULFURTRANSFERASE"/>
    <property type="match status" value="1"/>
</dbReference>
<feature type="domain" description="Rhodanese" evidence="3">
    <location>
        <begin position="41"/>
        <end position="159"/>
    </location>
</feature>
<dbReference type="STRING" id="578458.D8PN59"/>
<dbReference type="PANTHER" id="PTHR11364">
    <property type="entry name" value="THIOSULFATE SULFERTANSFERASE"/>
    <property type="match status" value="1"/>
</dbReference>
<dbReference type="HOGENOM" id="CLU_031618_3_0_1"/>
<dbReference type="PROSITE" id="PS50206">
    <property type="entry name" value="RHODANESE_3"/>
    <property type="match status" value="2"/>
</dbReference>
<dbReference type="SMART" id="SM00450">
    <property type="entry name" value="RHOD"/>
    <property type="match status" value="2"/>
</dbReference>
<dbReference type="CDD" id="cd01449">
    <property type="entry name" value="TST_Repeat_2"/>
    <property type="match status" value="1"/>
</dbReference>
<name>D8PN59_SCHCM</name>
<dbReference type="EMBL" id="GL377302">
    <property type="protein sequence ID" value="EFJ03557.1"/>
    <property type="molecule type" value="Genomic_DNA"/>
</dbReference>
<dbReference type="CDD" id="cd01448">
    <property type="entry name" value="TST_Repeat_1"/>
    <property type="match status" value="1"/>
</dbReference>
<dbReference type="Gene3D" id="3.40.250.10">
    <property type="entry name" value="Rhodanese-like domain"/>
    <property type="match status" value="2"/>
</dbReference>
<accession>D8PN59</accession>
<dbReference type="OrthoDB" id="270167at2759"/>
<keyword evidence="2" id="KW-0677">Repeat</keyword>
<dbReference type="InParanoid" id="D8PN59"/>
<dbReference type="AlphaFoldDB" id="D8PN59"/>
<keyword evidence="5" id="KW-1185">Reference proteome</keyword>
<dbReference type="OMA" id="NNNWFAS"/>
<dbReference type="GO" id="GO:0004792">
    <property type="term" value="F:thiosulfate-cyanide sulfurtransferase activity"/>
    <property type="evidence" value="ECO:0007669"/>
    <property type="project" value="TreeGrafter"/>
</dbReference>
<gene>
    <name evidence="4" type="ORF">SCHCODRAFT_255362</name>
</gene>
<evidence type="ECO:0000259" key="3">
    <source>
        <dbReference type="PROSITE" id="PS50206"/>
    </source>
</evidence>
<evidence type="ECO:0000256" key="2">
    <source>
        <dbReference type="ARBA" id="ARBA00022737"/>
    </source>
</evidence>
<evidence type="ECO:0000256" key="1">
    <source>
        <dbReference type="ARBA" id="ARBA00022679"/>
    </source>
</evidence>
<dbReference type="FunCoup" id="D8PN59">
    <property type="interactions" value="310"/>
</dbReference>
<dbReference type="GO" id="GO:0005739">
    <property type="term" value="C:mitochondrion"/>
    <property type="evidence" value="ECO:0007669"/>
    <property type="project" value="TreeGrafter"/>
</dbReference>
<dbReference type="InterPro" id="IPR001763">
    <property type="entry name" value="Rhodanese-like_dom"/>
</dbReference>